<dbReference type="PANTHER" id="PTHR36456">
    <property type="entry name" value="UPF0232 PROTEIN SCO3875"/>
    <property type="match status" value="1"/>
</dbReference>
<dbReference type="Pfam" id="PF05258">
    <property type="entry name" value="DciA"/>
    <property type="match status" value="1"/>
</dbReference>
<keyword evidence="3" id="KW-1185">Reference proteome</keyword>
<evidence type="ECO:0000313" key="2">
    <source>
        <dbReference type="EMBL" id="TBH80887.1"/>
    </source>
</evidence>
<dbReference type="EMBL" id="SIXC01000004">
    <property type="protein sequence ID" value="TBH80887.1"/>
    <property type="molecule type" value="Genomic_DNA"/>
</dbReference>
<organism evidence="2 3">
    <name type="scientific">Desulfovibrio legallii</name>
    <dbReference type="NCBI Taxonomy" id="571438"/>
    <lineage>
        <taxon>Bacteria</taxon>
        <taxon>Pseudomonadati</taxon>
        <taxon>Thermodesulfobacteriota</taxon>
        <taxon>Desulfovibrionia</taxon>
        <taxon>Desulfovibrionales</taxon>
        <taxon>Desulfovibrionaceae</taxon>
        <taxon>Desulfovibrio</taxon>
    </lineage>
</organism>
<dbReference type="Proteomes" id="UP000292919">
    <property type="component" value="Unassembled WGS sequence"/>
</dbReference>
<dbReference type="InterPro" id="IPR007922">
    <property type="entry name" value="DciA-like"/>
</dbReference>
<protein>
    <submittedName>
        <fullName evidence="2">DUF721 domain-containing protein</fullName>
    </submittedName>
</protein>
<evidence type="ECO:0000256" key="1">
    <source>
        <dbReference type="SAM" id="MobiDB-lite"/>
    </source>
</evidence>
<comment type="caution">
    <text evidence="2">The sequence shown here is derived from an EMBL/GenBank/DDBJ whole genome shotgun (WGS) entry which is preliminary data.</text>
</comment>
<proteinExistence type="predicted"/>
<dbReference type="AlphaFoldDB" id="A0A6H3FDD5"/>
<sequence length="171" mass="18545">MARRKRKRTAASGPMPVGEALAGVFAGLGLDPEEAARRARLQSLWEHWESVMGPDLAPLARPLGHRRDLLLIGAEDAMLAQELHYLSQELLDRANAFMEAPVFQSVRVSLLLGKNGLDVSAASPLPVTRTRPVGRSKPLPRPSGERLVGMDPASPVARAYALFAGRKPRAQ</sequence>
<dbReference type="PANTHER" id="PTHR36456:SF1">
    <property type="entry name" value="UPF0232 PROTEIN SCO3875"/>
    <property type="match status" value="1"/>
</dbReference>
<feature type="region of interest" description="Disordered" evidence="1">
    <location>
        <begin position="123"/>
        <end position="150"/>
    </location>
</feature>
<evidence type="ECO:0000313" key="3">
    <source>
        <dbReference type="Proteomes" id="UP000292919"/>
    </source>
</evidence>
<accession>A0A6H3FDD5</accession>
<name>A0A6H3FDD5_9BACT</name>
<gene>
    <name evidence="2" type="ORF">EB812_04385</name>
</gene>
<reference evidence="2 3" key="1">
    <citation type="submission" date="2018-12" db="EMBL/GenBank/DDBJ databases">
        <title>First genome draft of Desulfovibrio legallis sp. nov.</title>
        <authorList>
            <person name="Ben Dhia O."/>
            <person name="Najjari A."/>
            <person name="Ferjani R."/>
            <person name="Fhoula I."/>
            <person name="Fardeau M.-L."/>
            <person name="Boudabbous A."/>
            <person name="Ouzari H.I."/>
        </authorList>
    </citation>
    <scope>NUCLEOTIDE SEQUENCE [LARGE SCALE GENOMIC DNA]</scope>
    <source>
        <strain evidence="2 3">H1T</strain>
    </source>
</reference>